<reference evidence="1" key="1">
    <citation type="journal article" date="2014" name="Front. Microbiol.">
        <title>High frequency of phylogenetically diverse reductive dehalogenase-homologous genes in deep subseafloor sedimentary metagenomes.</title>
        <authorList>
            <person name="Kawai M."/>
            <person name="Futagami T."/>
            <person name="Toyoda A."/>
            <person name="Takaki Y."/>
            <person name="Nishi S."/>
            <person name="Hori S."/>
            <person name="Arai W."/>
            <person name="Tsubouchi T."/>
            <person name="Morono Y."/>
            <person name="Uchiyama I."/>
            <person name="Ito T."/>
            <person name="Fujiyama A."/>
            <person name="Inagaki F."/>
            <person name="Takami H."/>
        </authorList>
    </citation>
    <scope>NUCLEOTIDE SEQUENCE</scope>
    <source>
        <strain evidence="1">Expedition CK06-06</strain>
    </source>
</reference>
<dbReference type="EMBL" id="BARW01034788">
    <property type="protein sequence ID" value="GAJ10118.1"/>
    <property type="molecule type" value="Genomic_DNA"/>
</dbReference>
<name>X1TXR6_9ZZZZ</name>
<organism evidence="1">
    <name type="scientific">marine sediment metagenome</name>
    <dbReference type="NCBI Taxonomy" id="412755"/>
    <lineage>
        <taxon>unclassified sequences</taxon>
        <taxon>metagenomes</taxon>
        <taxon>ecological metagenomes</taxon>
    </lineage>
</organism>
<evidence type="ECO:0000313" key="1">
    <source>
        <dbReference type="EMBL" id="GAJ10118.1"/>
    </source>
</evidence>
<gene>
    <name evidence="1" type="ORF">S12H4_54423</name>
</gene>
<dbReference type="AlphaFoldDB" id="X1TXR6"/>
<protein>
    <submittedName>
        <fullName evidence="1">Uncharacterized protein</fullName>
    </submittedName>
</protein>
<proteinExistence type="predicted"/>
<feature type="non-terminal residue" evidence="1">
    <location>
        <position position="1"/>
    </location>
</feature>
<comment type="caution">
    <text evidence="1">The sequence shown here is derived from an EMBL/GenBank/DDBJ whole genome shotgun (WGS) entry which is preliminary data.</text>
</comment>
<sequence>VAAAFSAALNKQVEAVEIPREQWISALKAVGFSQPAAESMAGMTAITLEKKYDMPHTPVQGTTTIQDYITGLVRNNQ</sequence>
<dbReference type="Gene3D" id="3.90.25.10">
    <property type="entry name" value="UDP-galactose 4-epimerase, domain 1"/>
    <property type="match status" value="1"/>
</dbReference>
<accession>X1TXR6</accession>